<feature type="region of interest" description="Disordered" evidence="1">
    <location>
        <begin position="73"/>
        <end position="165"/>
    </location>
</feature>
<dbReference type="InterPro" id="IPR012677">
    <property type="entry name" value="Nucleotide-bd_a/b_plait_sf"/>
</dbReference>
<dbReference type="Proteomes" id="UP001283341">
    <property type="component" value="Unassembled WGS sequence"/>
</dbReference>
<evidence type="ECO:0000313" key="3">
    <source>
        <dbReference type="Proteomes" id="UP001283341"/>
    </source>
</evidence>
<feature type="region of interest" description="Disordered" evidence="1">
    <location>
        <begin position="46"/>
        <end position="65"/>
    </location>
</feature>
<dbReference type="EMBL" id="JAUEDM010000001">
    <property type="protein sequence ID" value="KAK3331111.1"/>
    <property type="molecule type" value="Genomic_DNA"/>
</dbReference>
<evidence type="ECO:0000313" key="2">
    <source>
        <dbReference type="EMBL" id="KAK3331111.1"/>
    </source>
</evidence>
<gene>
    <name evidence="2" type="ORF">B0H66DRAFT_580088</name>
</gene>
<sequence length="594" mass="65903">MGGPGCPYPVQGYYSGQTLSSPPVSDGMMNMTMYPQFAANTPFSQHATGQQYGQPTASNAGGYNQQVNQQTNQGQAFNESVGSPENNCASIDTTPKQSMIPGNHGTPHSVGPYNQSEPRNFAPRSHAKSFPTPPRFSLEGISSPTNGGIIVSDRPDDPFSSPTNNDRAVVSRALLPMVEESDETSPGPISHGPVAPEIQALRSEHLNRLTQGPTGLPDTEVALDPANFPFIESCSQSSPVSYGVIKIKNIPFATKRSEIIAFLGRNSKILNDNQEPVHIIMERVTSKTLDAYVEFMTLQDAMKAVERHHNTMSRGRLARLGDRPVDVELSSQSSLMKDLFPLASGIFWDGSKPVVQAPIPEMPWKTFKGFVTEEEMTMLVKHVEIPHRSPFSKDCPQRPYECMISTIKKLPWYMSDHITVHQRHAVYNAALRLMTLLQTAMDRQQTAAQEATINSQLMKRLVTAAMLCPGFTPAQKDNISYTVGLSEFEQHGFNQPRFPDQWPHQLALCPKPGIPLDVLEWYIAIIREETIRFVKRKPLSERSTIEATHRSVNGAGNVNFPKGKAYDDMTLKHAAVRELSVIERILHRALFKKN</sequence>
<reference evidence="2" key="2">
    <citation type="submission" date="2023-06" db="EMBL/GenBank/DDBJ databases">
        <authorList>
            <consortium name="Lawrence Berkeley National Laboratory"/>
            <person name="Haridas S."/>
            <person name="Hensen N."/>
            <person name="Bonometti L."/>
            <person name="Westerberg I."/>
            <person name="Brannstrom I.O."/>
            <person name="Guillou S."/>
            <person name="Cros-Aarteil S."/>
            <person name="Calhoun S."/>
            <person name="Kuo A."/>
            <person name="Mondo S."/>
            <person name="Pangilinan J."/>
            <person name="Riley R."/>
            <person name="Labutti K."/>
            <person name="Andreopoulos B."/>
            <person name="Lipzen A."/>
            <person name="Chen C."/>
            <person name="Yanf M."/>
            <person name="Daum C."/>
            <person name="Ng V."/>
            <person name="Clum A."/>
            <person name="Steindorff A."/>
            <person name="Ohm R."/>
            <person name="Martin F."/>
            <person name="Silar P."/>
            <person name="Natvig D."/>
            <person name="Lalanne C."/>
            <person name="Gautier V."/>
            <person name="Ament-Velasquez S.L."/>
            <person name="Kruys A."/>
            <person name="Hutchinson M.I."/>
            <person name="Powell A.J."/>
            <person name="Barry K."/>
            <person name="Miller A.N."/>
            <person name="Grigoriev I.V."/>
            <person name="Debuchy R."/>
            <person name="Gladieux P."/>
            <person name="Thoren M.H."/>
            <person name="Johannesson H."/>
        </authorList>
    </citation>
    <scope>NUCLEOTIDE SEQUENCE</scope>
    <source>
        <strain evidence="2">CBS 118394</strain>
    </source>
</reference>
<evidence type="ECO:0008006" key="4">
    <source>
        <dbReference type="Google" id="ProtNLM"/>
    </source>
</evidence>
<evidence type="ECO:0000256" key="1">
    <source>
        <dbReference type="SAM" id="MobiDB-lite"/>
    </source>
</evidence>
<dbReference type="InterPro" id="IPR035979">
    <property type="entry name" value="RBD_domain_sf"/>
</dbReference>
<dbReference type="AlphaFoldDB" id="A0AAE0MFY0"/>
<dbReference type="CDD" id="cd12254">
    <property type="entry name" value="RRM_hnRNPH_ESRPs_RBM12_like"/>
    <property type="match status" value="1"/>
</dbReference>
<proteinExistence type="predicted"/>
<accession>A0AAE0MFY0</accession>
<protein>
    <recommendedName>
        <fullName evidence="4">RRM domain-containing protein</fullName>
    </recommendedName>
</protein>
<dbReference type="SUPFAM" id="SSF54928">
    <property type="entry name" value="RNA-binding domain, RBD"/>
    <property type="match status" value="1"/>
</dbReference>
<dbReference type="Gene3D" id="3.30.70.330">
    <property type="match status" value="1"/>
</dbReference>
<feature type="compositionally biased region" description="Polar residues" evidence="1">
    <location>
        <begin position="46"/>
        <end position="59"/>
    </location>
</feature>
<comment type="caution">
    <text evidence="2">The sequence shown here is derived from an EMBL/GenBank/DDBJ whole genome shotgun (WGS) entry which is preliminary data.</text>
</comment>
<name>A0AAE0MFY0_9PEZI</name>
<feature type="compositionally biased region" description="Polar residues" evidence="1">
    <location>
        <begin position="76"/>
        <end position="97"/>
    </location>
</feature>
<reference evidence="2" key="1">
    <citation type="journal article" date="2023" name="Mol. Phylogenet. Evol.">
        <title>Genome-scale phylogeny and comparative genomics of the fungal order Sordariales.</title>
        <authorList>
            <person name="Hensen N."/>
            <person name="Bonometti L."/>
            <person name="Westerberg I."/>
            <person name="Brannstrom I.O."/>
            <person name="Guillou S."/>
            <person name="Cros-Aarteil S."/>
            <person name="Calhoun S."/>
            <person name="Haridas S."/>
            <person name="Kuo A."/>
            <person name="Mondo S."/>
            <person name="Pangilinan J."/>
            <person name="Riley R."/>
            <person name="LaButti K."/>
            <person name="Andreopoulos B."/>
            <person name="Lipzen A."/>
            <person name="Chen C."/>
            <person name="Yan M."/>
            <person name="Daum C."/>
            <person name="Ng V."/>
            <person name="Clum A."/>
            <person name="Steindorff A."/>
            <person name="Ohm R.A."/>
            <person name="Martin F."/>
            <person name="Silar P."/>
            <person name="Natvig D.O."/>
            <person name="Lalanne C."/>
            <person name="Gautier V."/>
            <person name="Ament-Velasquez S.L."/>
            <person name="Kruys A."/>
            <person name="Hutchinson M.I."/>
            <person name="Powell A.J."/>
            <person name="Barry K."/>
            <person name="Miller A.N."/>
            <person name="Grigoriev I.V."/>
            <person name="Debuchy R."/>
            <person name="Gladieux P."/>
            <person name="Hiltunen Thoren M."/>
            <person name="Johannesson H."/>
        </authorList>
    </citation>
    <scope>NUCLEOTIDE SEQUENCE</scope>
    <source>
        <strain evidence="2">CBS 118394</strain>
    </source>
</reference>
<organism evidence="2 3">
    <name type="scientific">Apodospora peruviana</name>
    <dbReference type="NCBI Taxonomy" id="516989"/>
    <lineage>
        <taxon>Eukaryota</taxon>
        <taxon>Fungi</taxon>
        <taxon>Dikarya</taxon>
        <taxon>Ascomycota</taxon>
        <taxon>Pezizomycotina</taxon>
        <taxon>Sordariomycetes</taxon>
        <taxon>Sordariomycetidae</taxon>
        <taxon>Sordariales</taxon>
        <taxon>Lasiosphaeriaceae</taxon>
        <taxon>Apodospora</taxon>
    </lineage>
</organism>
<dbReference type="GO" id="GO:0003676">
    <property type="term" value="F:nucleic acid binding"/>
    <property type="evidence" value="ECO:0007669"/>
    <property type="project" value="InterPro"/>
</dbReference>
<keyword evidence="3" id="KW-1185">Reference proteome</keyword>